<evidence type="ECO:0000313" key="1">
    <source>
        <dbReference type="EMBL" id="KAL0481509.1"/>
    </source>
</evidence>
<organism evidence="1 2">
    <name type="scientific">Acrasis kona</name>
    <dbReference type="NCBI Taxonomy" id="1008807"/>
    <lineage>
        <taxon>Eukaryota</taxon>
        <taxon>Discoba</taxon>
        <taxon>Heterolobosea</taxon>
        <taxon>Tetramitia</taxon>
        <taxon>Eutetramitia</taxon>
        <taxon>Acrasidae</taxon>
        <taxon>Acrasis</taxon>
    </lineage>
</organism>
<name>A0AAW2YWN9_9EUKA</name>
<proteinExistence type="predicted"/>
<gene>
    <name evidence="1" type="ORF">AKO1_011208</name>
</gene>
<dbReference type="AlphaFoldDB" id="A0AAW2YWN9"/>
<keyword evidence="2" id="KW-1185">Reference proteome</keyword>
<reference evidence="1 2" key="1">
    <citation type="submission" date="2024-03" db="EMBL/GenBank/DDBJ databases">
        <title>The Acrasis kona genome and developmental transcriptomes reveal deep origins of eukaryotic multicellular pathways.</title>
        <authorList>
            <person name="Sheikh S."/>
            <person name="Fu C.-J."/>
            <person name="Brown M.W."/>
            <person name="Baldauf S.L."/>
        </authorList>
    </citation>
    <scope>NUCLEOTIDE SEQUENCE [LARGE SCALE GENOMIC DNA]</scope>
    <source>
        <strain evidence="1 2">ATCC MYA-3509</strain>
    </source>
</reference>
<evidence type="ECO:0000313" key="2">
    <source>
        <dbReference type="Proteomes" id="UP001431209"/>
    </source>
</evidence>
<sequence>MESAQEGISDEEALIDIKEKLATIHSLLRLPIQMWQANMILSGDDVCVPPWIVSEVFTMFRSALQDETKHNTIPQYTTCIVGTVSVLLRVGKIKTFDSLRPIHAIHEELMSISDPKNLECPSKEIQDRTAKTLNGLVSAWLDMLGDNVQLSKSKTNDLNQTNHLILICRSLLFMLENTNESNFALMGKIGKAFSSLACKQKIHVELIKSEIAPKRSSLLNIPSIAISTILTRLNIRLKDQKFTSEATDIEADCRLVDYYMKLLNYIVNCYPIQALQNSEMSDLVIQLRKHIIHMNVAINMNNVVKFESFINGLNSQVDNLLSSMTNNSQTLKVHSELVDSLFSDIYKNTVQDSVTCTCKAICMASILMKCEFNVQKVTNLLDLLRKCSSILMHDVRMPISMNAYNKISNNMCGLMSRVLNDSQKGELQRNHCKNFQLLLWRYAFEYNLDKGSPIARRLCIDVLCFLYATLSKSEIDDYLVSEMSHVLVQIITSSSFNLFRNDERRECDEVVWNESTIPLLRRISCFVQKDDHVMHDFMNSWQVSGISELTGSDDWVCQCAVIPFEMFRVLTSGYTHEERRSITNHCMERLLKESNDSLFVAHAIVMGHFIMDGKDSDSADRALYMMLDTSSKRPKLITQCLNVAICVAEYAADTAQTLRVLQVLQKIFLNNKHTSVQLLTISLLEKLNYGKDTMTKKTLNDLVIDLLHIPSEHDGSLAWLRHLQAAKSVLVIENKISDRLSIPSHFSQTIKSVRDKNPPSYLPDEPYLATDKRASVDILCQKRKRDFDGFMQEQKRRKLQNAPQENSLQTMNQVKGLIQKMQETIPKDQSVIKEMIPLMQQSITMCQQLLKTLQSKK</sequence>
<dbReference type="Proteomes" id="UP001431209">
    <property type="component" value="Unassembled WGS sequence"/>
</dbReference>
<accession>A0AAW2YWN9</accession>
<dbReference type="EMBL" id="JAOPGA020000768">
    <property type="protein sequence ID" value="KAL0481509.1"/>
    <property type="molecule type" value="Genomic_DNA"/>
</dbReference>
<protein>
    <submittedName>
        <fullName evidence="1">Uncharacterized protein</fullName>
    </submittedName>
</protein>
<comment type="caution">
    <text evidence="1">The sequence shown here is derived from an EMBL/GenBank/DDBJ whole genome shotgun (WGS) entry which is preliminary data.</text>
</comment>